<accession>A0A316UIW6</accession>
<organism evidence="10 11">
    <name type="scientific">Jaminaea rosea</name>
    <dbReference type="NCBI Taxonomy" id="1569628"/>
    <lineage>
        <taxon>Eukaryota</taxon>
        <taxon>Fungi</taxon>
        <taxon>Dikarya</taxon>
        <taxon>Basidiomycota</taxon>
        <taxon>Ustilaginomycotina</taxon>
        <taxon>Exobasidiomycetes</taxon>
        <taxon>Microstromatales</taxon>
        <taxon>Microstromatales incertae sedis</taxon>
        <taxon>Jaminaea</taxon>
    </lineage>
</organism>
<dbReference type="GO" id="GO:0005886">
    <property type="term" value="C:plasma membrane"/>
    <property type="evidence" value="ECO:0007669"/>
    <property type="project" value="UniProtKB-SubCell"/>
</dbReference>
<feature type="transmembrane region" description="Helical" evidence="9">
    <location>
        <begin position="174"/>
        <end position="194"/>
    </location>
</feature>
<evidence type="ECO:0000256" key="8">
    <source>
        <dbReference type="ARBA" id="ARBA00035585"/>
    </source>
</evidence>
<dbReference type="EMBL" id="KZ819677">
    <property type="protein sequence ID" value="PWN25222.1"/>
    <property type="molecule type" value="Genomic_DNA"/>
</dbReference>
<dbReference type="RefSeq" id="XP_025359834.1">
    <property type="nucleotide sequence ID" value="XM_025509886.1"/>
</dbReference>
<gene>
    <name evidence="10" type="ORF">BDZ90DRAFT_84509</name>
</gene>
<keyword evidence="6 9" id="KW-0472">Membrane</keyword>
<evidence type="ECO:0000256" key="7">
    <source>
        <dbReference type="ARBA" id="ARBA00035120"/>
    </source>
</evidence>
<sequence>MRKRLEMMARQSKLLRKVRKVATIWGTLTREGLIALNTYDGRSIQPVIWAQAVGCLVMGWTVANKEALEAWYPPIFIALGTGYCGSVTTFSTWILQVFQAYSNQHHFRRHGLHNVMDALTQTAATLGISLAALAAGKALAGVLPARALTSRLTRRRSGNAGHASSTRLTPTTDLLVFLVLGVGFWAGAALLAGLETRRNFRPTTFAITFAPPGAILRWLLSPLNSNRLSKRAPYWPLGTFAANIIATLVLAGLFDAQHYGQRGQLPAAHTVVSCQVLYGLQEGFCGCLSTISTFAVELRNLRPHRRAVSYAVGSYAVGMAICVIVIGAPWWSGGGMEGSCSGLIGYS</sequence>
<dbReference type="Pfam" id="PF02537">
    <property type="entry name" value="CRCB"/>
    <property type="match status" value="2"/>
</dbReference>
<evidence type="ECO:0000313" key="10">
    <source>
        <dbReference type="EMBL" id="PWN25222.1"/>
    </source>
</evidence>
<evidence type="ECO:0000256" key="6">
    <source>
        <dbReference type="ARBA" id="ARBA00023136"/>
    </source>
</evidence>
<keyword evidence="4 9" id="KW-0812">Transmembrane</keyword>
<dbReference type="STRING" id="1569628.A0A316UIW6"/>
<comment type="function">
    <text evidence="1">Fluoride channel required for the rapid expulsion of cytoplasmic fluoride.</text>
</comment>
<evidence type="ECO:0008006" key="12">
    <source>
        <dbReference type="Google" id="ProtNLM"/>
    </source>
</evidence>
<keyword evidence="5 9" id="KW-1133">Transmembrane helix</keyword>
<evidence type="ECO:0000256" key="9">
    <source>
        <dbReference type="SAM" id="Phobius"/>
    </source>
</evidence>
<protein>
    <recommendedName>
        <fullName evidence="12">Fluoride ion transporter CrcB</fullName>
    </recommendedName>
</protein>
<keyword evidence="11" id="KW-1185">Reference proteome</keyword>
<feature type="transmembrane region" description="Helical" evidence="9">
    <location>
        <begin position="308"/>
        <end position="331"/>
    </location>
</feature>
<comment type="similarity">
    <text evidence="7">Belongs to the fluoride channel Fluc/FEX (TC 1.A.43) family.</text>
</comment>
<dbReference type="AlphaFoldDB" id="A0A316UIW6"/>
<dbReference type="OrthoDB" id="3347866at2759"/>
<evidence type="ECO:0000256" key="2">
    <source>
        <dbReference type="ARBA" id="ARBA00004651"/>
    </source>
</evidence>
<evidence type="ECO:0000256" key="3">
    <source>
        <dbReference type="ARBA" id="ARBA00022475"/>
    </source>
</evidence>
<evidence type="ECO:0000256" key="1">
    <source>
        <dbReference type="ARBA" id="ARBA00002598"/>
    </source>
</evidence>
<dbReference type="PANTHER" id="PTHR28259">
    <property type="entry name" value="FLUORIDE EXPORT PROTEIN 1-RELATED"/>
    <property type="match status" value="1"/>
</dbReference>
<evidence type="ECO:0000313" key="11">
    <source>
        <dbReference type="Proteomes" id="UP000245884"/>
    </source>
</evidence>
<evidence type="ECO:0000256" key="5">
    <source>
        <dbReference type="ARBA" id="ARBA00022989"/>
    </source>
</evidence>
<comment type="catalytic activity">
    <reaction evidence="8">
        <text>fluoride(in) = fluoride(out)</text>
        <dbReference type="Rhea" id="RHEA:76159"/>
        <dbReference type="ChEBI" id="CHEBI:17051"/>
    </reaction>
    <physiologicalReaction direction="left-to-right" evidence="8">
        <dbReference type="Rhea" id="RHEA:76160"/>
    </physiologicalReaction>
</comment>
<proteinExistence type="inferred from homology"/>
<name>A0A316UIW6_9BASI</name>
<dbReference type="GeneID" id="37031709"/>
<feature type="transmembrane region" description="Helical" evidence="9">
    <location>
        <begin position="118"/>
        <end position="145"/>
    </location>
</feature>
<dbReference type="PANTHER" id="PTHR28259:SF1">
    <property type="entry name" value="FLUORIDE EXPORT PROTEIN 1-RELATED"/>
    <property type="match status" value="1"/>
</dbReference>
<feature type="transmembrane region" description="Helical" evidence="9">
    <location>
        <begin position="75"/>
        <end position="98"/>
    </location>
</feature>
<keyword evidence="3" id="KW-1003">Cell membrane</keyword>
<dbReference type="InterPro" id="IPR003691">
    <property type="entry name" value="FluC"/>
</dbReference>
<comment type="subcellular location">
    <subcellularLocation>
        <location evidence="2">Cell membrane</location>
        <topology evidence="2">Multi-pass membrane protein</topology>
    </subcellularLocation>
</comment>
<dbReference type="GO" id="GO:1903425">
    <property type="term" value="F:fluoride transmembrane transporter activity"/>
    <property type="evidence" value="ECO:0007669"/>
    <property type="project" value="TreeGrafter"/>
</dbReference>
<feature type="transmembrane region" description="Helical" evidence="9">
    <location>
        <begin position="232"/>
        <end position="256"/>
    </location>
</feature>
<dbReference type="Proteomes" id="UP000245884">
    <property type="component" value="Unassembled WGS sequence"/>
</dbReference>
<evidence type="ECO:0000256" key="4">
    <source>
        <dbReference type="ARBA" id="ARBA00022692"/>
    </source>
</evidence>
<reference evidence="10 11" key="1">
    <citation type="journal article" date="2018" name="Mol. Biol. Evol.">
        <title>Broad Genomic Sampling Reveals a Smut Pathogenic Ancestry of the Fungal Clade Ustilaginomycotina.</title>
        <authorList>
            <person name="Kijpornyongpan T."/>
            <person name="Mondo S.J."/>
            <person name="Barry K."/>
            <person name="Sandor L."/>
            <person name="Lee J."/>
            <person name="Lipzen A."/>
            <person name="Pangilinan J."/>
            <person name="LaButti K."/>
            <person name="Hainaut M."/>
            <person name="Henrissat B."/>
            <person name="Grigoriev I.V."/>
            <person name="Spatafora J.W."/>
            <person name="Aime M.C."/>
        </authorList>
    </citation>
    <scope>NUCLEOTIDE SEQUENCE [LARGE SCALE GENOMIC DNA]</scope>
    <source>
        <strain evidence="10 11">MCA 5214</strain>
    </source>
</reference>